<dbReference type="SUPFAM" id="SSF47413">
    <property type="entry name" value="lambda repressor-like DNA-binding domains"/>
    <property type="match status" value="1"/>
</dbReference>
<sequence>MAVTIKDVAALAGVSPSTVSRTCKNNPSISKETKERVRRAMAELGYEPNFQASNLAAQISRSIGIILPPSPKETYENSFYLETIRGISHYCNAHQYISTIVTGQNEEEILNAVRSMSRSGKVDGFIVLYSRVNDPVIDFLFSEGLLYILIGKPAQYTNHTIYIDNDNLLAGQEATEYLYALGHRKIAYLGVDNSLVFSADRKTGYMTALISHGLTVQPEYCIEVPAASQNEFQELRKLLLREERPTAVLVSDDILALSLERICIEADISIPEDLSILSFNNSLFARLTSPQLTSIDINSGQLGMEAATQMISHIENPSLPATKIIVPHQLIERDSCRRI</sequence>
<dbReference type="InterPro" id="IPR000843">
    <property type="entry name" value="HTH_LacI"/>
</dbReference>
<dbReference type="InterPro" id="IPR046335">
    <property type="entry name" value="LacI/GalR-like_sensor"/>
</dbReference>
<dbReference type="InterPro" id="IPR028082">
    <property type="entry name" value="Peripla_BP_I"/>
</dbReference>
<reference evidence="5 6" key="1">
    <citation type="submission" date="2018-02" db="EMBL/GenBank/DDBJ databases">
        <title>Complete genome sequencing of Faecalibacterium prausnitzii strains isolated from the human gut.</title>
        <authorList>
            <person name="Fitzgerald B.C."/>
            <person name="Shkoporov A.N."/>
            <person name="Ross P.R."/>
            <person name="Hill C."/>
        </authorList>
    </citation>
    <scope>NUCLEOTIDE SEQUENCE [LARGE SCALE GENOMIC DNA]</scope>
    <source>
        <strain evidence="5 6">APC942/31-1</strain>
    </source>
</reference>
<dbReference type="SUPFAM" id="SSF53822">
    <property type="entry name" value="Periplasmic binding protein-like I"/>
    <property type="match status" value="1"/>
</dbReference>
<dbReference type="PROSITE" id="PS50932">
    <property type="entry name" value="HTH_LACI_2"/>
    <property type="match status" value="1"/>
</dbReference>
<proteinExistence type="predicted"/>
<keyword evidence="2" id="KW-0238">DNA-binding</keyword>
<evidence type="ECO:0000256" key="2">
    <source>
        <dbReference type="ARBA" id="ARBA00023125"/>
    </source>
</evidence>
<dbReference type="SMART" id="SM00354">
    <property type="entry name" value="HTH_LACI"/>
    <property type="match status" value="1"/>
</dbReference>
<comment type="caution">
    <text evidence="5">The sequence shown here is derived from an EMBL/GenBank/DDBJ whole genome shotgun (WGS) entry which is preliminary data.</text>
</comment>
<dbReference type="AlphaFoldDB" id="A0A367FX98"/>
<evidence type="ECO:0000256" key="3">
    <source>
        <dbReference type="ARBA" id="ARBA00023163"/>
    </source>
</evidence>
<evidence type="ECO:0000313" key="5">
    <source>
        <dbReference type="EMBL" id="RCH42289.1"/>
    </source>
</evidence>
<accession>A0A367FX98</accession>
<dbReference type="EMBL" id="PSQG01000024">
    <property type="protein sequence ID" value="RCH42289.1"/>
    <property type="molecule type" value="Genomic_DNA"/>
</dbReference>
<feature type="domain" description="HTH lacI-type" evidence="4">
    <location>
        <begin position="3"/>
        <end position="57"/>
    </location>
</feature>
<evidence type="ECO:0000313" key="6">
    <source>
        <dbReference type="Proteomes" id="UP000253208"/>
    </source>
</evidence>
<keyword evidence="3" id="KW-0804">Transcription</keyword>
<keyword evidence="1" id="KW-0805">Transcription regulation</keyword>
<dbReference type="RefSeq" id="WP_114002679.1">
    <property type="nucleotide sequence ID" value="NZ_PSQG01000024.1"/>
</dbReference>
<protein>
    <submittedName>
        <fullName evidence="5">LacI family transcriptional regulator</fullName>
    </submittedName>
</protein>
<dbReference type="Gene3D" id="3.40.50.2300">
    <property type="match status" value="2"/>
</dbReference>
<dbReference type="Proteomes" id="UP000253208">
    <property type="component" value="Unassembled WGS sequence"/>
</dbReference>
<evidence type="ECO:0000256" key="1">
    <source>
        <dbReference type="ARBA" id="ARBA00023015"/>
    </source>
</evidence>
<dbReference type="GO" id="GO:0000976">
    <property type="term" value="F:transcription cis-regulatory region binding"/>
    <property type="evidence" value="ECO:0007669"/>
    <property type="project" value="TreeGrafter"/>
</dbReference>
<dbReference type="CDD" id="cd01392">
    <property type="entry name" value="HTH_LacI"/>
    <property type="match status" value="1"/>
</dbReference>
<dbReference type="Pfam" id="PF13377">
    <property type="entry name" value="Peripla_BP_3"/>
    <property type="match status" value="1"/>
</dbReference>
<dbReference type="InterPro" id="IPR010982">
    <property type="entry name" value="Lambda_DNA-bd_dom_sf"/>
</dbReference>
<dbReference type="Pfam" id="PF00356">
    <property type="entry name" value="LacI"/>
    <property type="match status" value="1"/>
</dbReference>
<dbReference type="PANTHER" id="PTHR30146">
    <property type="entry name" value="LACI-RELATED TRANSCRIPTIONAL REPRESSOR"/>
    <property type="match status" value="1"/>
</dbReference>
<dbReference type="CDD" id="cd06294">
    <property type="entry name" value="PBP1_MalR-like"/>
    <property type="match status" value="1"/>
</dbReference>
<organism evidence="5 6">
    <name type="scientific">Blautia obeum</name>
    <dbReference type="NCBI Taxonomy" id="40520"/>
    <lineage>
        <taxon>Bacteria</taxon>
        <taxon>Bacillati</taxon>
        <taxon>Bacillota</taxon>
        <taxon>Clostridia</taxon>
        <taxon>Lachnospirales</taxon>
        <taxon>Lachnospiraceae</taxon>
        <taxon>Blautia</taxon>
    </lineage>
</organism>
<evidence type="ECO:0000259" key="4">
    <source>
        <dbReference type="PROSITE" id="PS50932"/>
    </source>
</evidence>
<dbReference type="Gene3D" id="1.10.260.40">
    <property type="entry name" value="lambda repressor-like DNA-binding domains"/>
    <property type="match status" value="1"/>
</dbReference>
<name>A0A367FX98_9FIRM</name>
<dbReference type="GO" id="GO:0003700">
    <property type="term" value="F:DNA-binding transcription factor activity"/>
    <property type="evidence" value="ECO:0007669"/>
    <property type="project" value="TreeGrafter"/>
</dbReference>
<dbReference type="PANTHER" id="PTHR30146:SF109">
    <property type="entry name" value="HTH-TYPE TRANSCRIPTIONAL REGULATOR GALS"/>
    <property type="match status" value="1"/>
</dbReference>
<gene>
    <name evidence="5" type="ORF">C4886_14670</name>
</gene>